<reference evidence="2" key="1">
    <citation type="submission" date="2017-08" db="EMBL/GenBank/DDBJ databases">
        <authorList>
            <person name="Varghese N."/>
            <person name="Submissions S."/>
        </authorList>
    </citation>
    <scope>NUCLEOTIDE SEQUENCE [LARGE SCALE GENOMIC DNA]</scope>
    <source>
        <strain evidence="2">DSM 23173</strain>
    </source>
</reference>
<accession>A0A285UMH6</accession>
<gene>
    <name evidence="1" type="ORF">SAMN05878391_1822</name>
</gene>
<name>A0A285UMH6_9STAP</name>
<dbReference type="AlphaFoldDB" id="A0A285UMH6"/>
<dbReference type="OrthoDB" id="2389494at2"/>
<proteinExistence type="predicted"/>
<protein>
    <submittedName>
        <fullName evidence="1">Uncharacterized protein</fullName>
    </submittedName>
</protein>
<dbReference type="EMBL" id="OBQF01000004">
    <property type="protein sequence ID" value="SOC42973.1"/>
    <property type="molecule type" value="Genomic_DNA"/>
</dbReference>
<sequence>MKGFSLGMLMCLAVFMGGCSEDDFTGRTFTVIDSTNFLGTETESASEDAGGELLSLTFDSGEVIIHSAEHLKGEYTAVDDQLEITLVDHQGELLLVFSDLASSVEKDVKYTAEISTVDYSLATEGELAKLRLIEMYNREGMMVFFEETGD</sequence>
<dbReference type="Proteomes" id="UP000219412">
    <property type="component" value="Unassembled WGS sequence"/>
</dbReference>
<organism evidence="1 2">
    <name type="scientific">Salinicoccus kekensis</name>
    <dbReference type="NCBI Taxonomy" id="714307"/>
    <lineage>
        <taxon>Bacteria</taxon>
        <taxon>Bacillati</taxon>
        <taxon>Bacillota</taxon>
        <taxon>Bacilli</taxon>
        <taxon>Bacillales</taxon>
        <taxon>Staphylococcaceae</taxon>
        <taxon>Salinicoccus</taxon>
    </lineage>
</organism>
<keyword evidence="2" id="KW-1185">Reference proteome</keyword>
<evidence type="ECO:0000313" key="1">
    <source>
        <dbReference type="EMBL" id="SOC42973.1"/>
    </source>
</evidence>
<dbReference type="RefSeq" id="WP_097041322.1">
    <property type="nucleotide sequence ID" value="NZ_OBQF01000004.1"/>
</dbReference>
<dbReference type="PROSITE" id="PS51257">
    <property type="entry name" value="PROKAR_LIPOPROTEIN"/>
    <property type="match status" value="1"/>
</dbReference>
<evidence type="ECO:0000313" key="2">
    <source>
        <dbReference type="Proteomes" id="UP000219412"/>
    </source>
</evidence>